<protein>
    <submittedName>
        <fullName evidence="1">Uncharacterized protein</fullName>
    </submittedName>
</protein>
<sequence length="112" mass="12359">MSELDSQKIPSMPPGEAEAPCCMSLRNFHLLAIGFLGVTSTVQTAMYRIQRYRGTDHACGAEIRTHAHALGYGTRGAAWNMQLMSSVTVVSRLNKSCFPLRGHGRHGQRTNR</sequence>
<dbReference type="EMBL" id="CM016552">
    <property type="protein sequence ID" value="TKW39870.1"/>
    <property type="molecule type" value="Genomic_DNA"/>
</dbReference>
<evidence type="ECO:0000313" key="2">
    <source>
        <dbReference type="Proteomes" id="UP000298652"/>
    </source>
</evidence>
<organism evidence="1 2">
    <name type="scientific">Setaria viridis</name>
    <name type="common">Green bristlegrass</name>
    <name type="synonym">Setaria italica subsp. viridis</name>
    <dbReference type="NCBI Taxonomy" id="4556"/>
    <lineage>
        <taxon>Eukaryota</taxon>
        <taxon>Viridiplantae</taxon>
        <taxon>Streptophyta</taxon>
        <taxon>Embryophyta</taxon>
        <taxon>Tracheophyta</taxon>
        <taxon>Spermatophyta</taxon>
        <taxon>Magnoliopsida</taxon>
        <taxon>Liliopsida</taxon>
        <taxon>Poales</taxon>
        <taxon>Poaceae</taxon>
        <taxon>PACMAD clade</taxon>
        <taxon>Panicoideae</taxon>
        <taxon>Panicodae</taxon>
        <taxon>Paniceae</taxon>
        <taxon>Cenchrinae</taxon>
        <taxon>Setaria</taxon>
    </lineage>
</organism>
<reference evidence="1" key="1">
    <citation type="submission" date="2019-03" db="EMBL/GenBank/DDBJ databases">
        <title>WGS assembly of Setaria viridis.</title>
        <authorList>
            <person name="Huang P."/>
            <person name="Jenkins J."/>
            <person name="Grimwood J."/>
            <person name="Barry K."/>
            <person name="Healey A."/>
            <person name="Mamidi S."/>
            <person name="Sreedasyam A."/>
            <person name="Shu S."/>
            <person name="Feldman M."/>
            <person name="Wu J."/>
            <person name="Yu Y."/>
            <person name="Chen C."/>
            <person name="Johnson J."/>
            <person name="Rokhsar D."/>
            <person name="Baxter I."/>
            <person name="Schmutz J."/>
            <person name="Brutnell T."/>
            <person name="Kellogg E."/>
        </authorList>
    </citation>
    <scope>NUCLEOTIDE SEQUENCE [LARGE SCALE GENOMIC DNA]</scope>
</reference>
<gene>
    <name evidence="1" type="ORF">SEVIR_1G208300v2</name>
</gene>
<name>A0A4U6WAW4_SETVI</name>
<dbReference type="AlphaFoldDB" id="A0A4U6WAW4"/>
<dbReference type="Proteomes" id="UP000298652">
    <property type="component" value="Chromosome 1"/>
</dbReference>
<evidence type="ECO:0000313" key="1">
    <source>
        <dbReference type="EMBL" id="TKW39870.1"/>
    </source>
</evidence>
<accession>A0A4U6WAW4</accession>
<proteinExistence type="predicted"/>
<dbReference type="Gramene" id="TKW39870">
    <property type="protein sequence ID" value="TKW39870"/>
    <property type="gene ID" value="SEVIR_1G208300v2"/>
</dbReference>
<keyword evidence="2" id="KW-1185">Reference proteome</keyword>